<proteinExistence type="predicted"/>
<evidence type="ECO:0000313" key="3">
    <source>
        <dbReference type="Proteomes" id="UP001610335"/>
    </source>
</evidence>
<feature type="compositionally biased region" description="Low complexity" evidence="1">
    <location>
        <begin position="70"/>
        <end position="82"/>
    </location>
</feature>
<comment type="caution">
    <text evidence="2">The sequence shown here is derived from an EMBL/GenBank/DDBJ whole genome shotgun (WGS) entry which is preliminary data.</text>
</comment>
<feature type="region of interest" description="Disordered" evidence="1">
    <location>
        <begin position="59"/>
        <end position="99"/>
    </location>
</feature>
<evidence type="ECO:0000256" key="1">
    <source>
        <dbReference type="SAM" id="MobiDB-lite"/>
    </source>
</evidence>
<reference evidence="2 3" key="1">
    <citation type="submission" date="2024-07" db="EMBL/GenBank/DDBJ databases">
        <title>Section-level genome sequencing and comparative genomics of Aspergillus sections Usti and Cavernicolus.</title>
        <authorList>
            <consortium name="Lawrence Berkeley National Laboratory"/>
            <person name="Nybo J.L."/>
            <person name="Vesth T.C."/>
            <person name="Theobald S."/>
            <person name="Frisvad J.C."/>
            <person name="Larsen T.O."/>
            <person name="Kjaerboelling I."/>
            <person name="Rothschild-Mancinelli K."/>
            <person name="Lyhne E.K."/>
            <person name="Kogle M.E."/>
            <person name="Barry K."/>
            <person name="Clum A."/>
            <person name="Na H."/>
            <person name="Ledsgaard L."/>
            <person name="Lin J."/>
            <person name="Lipzen A."/>
            <person name="Kuo A."/>
            <person name="Riley R."/>
            <person name="Mondo S."/>
            <person name="LaButti K."/>
            <person name="Haridas S."/>
            <person name="Pangalinan J."/>
            <person name="Salamov A.A."/>
            <person name="Simmons B.A."/>
            <person name="Magnuson J.K."/>
            <person name="Chen J."/>
            <person name="Drula E."/>
            <person name="Henrissat B."/>
            <person name="Wiebenga A."/>
            <person name="Lubbers R.J."/>
            <person name="Gomes A.C."/>
            <person name="Makela M.R."/>
            <person name="Stajich J."/>
            <person name="Grigoriev I.V."/>
            <person name="Mortensen U.H."/>
            <person name="De vries R.P."/>
            <person name="Baker S.E."/>
            <person name="Andersen M.R."/>
        </authorList>
    </citation>
    <scope>NUCLEOTIDE SEQUENCE [LARGE SCALE GENOMIC DNA]</scope>
    <source>
        <strain evidence="2 3">CBS 600.67</strain>
    </source>
</reference>
<sequence length="155" mass="17067">MSFWDGVKCHCIADIYYIGLRIFGNRRLSGKRPRQYDLVEAKDGDKDEICGGMESVNVFEPIETDEDESTTTSSTTTPTTTTGPGGNNDNRVDNGPAESGARRNVALFSVYFTTGFGRLSIVRATRQKEDQSQVMESRKGSIAHQLGWIAHGTPN</sequence>
<gene>
    <name evidence="2" type="ORF">BDW59DRAFT_156709</name>
</gene>
<name>A0ABR4J4B9_9EURO</name>
<dbReference type="Proteomes" id="UP001610335">
    <property type="component" value="Unassembled WGS sequence"/>
</dbReference>
<dbReference type="EMBL" id="JBFXLS010000003">
    <property type="protein sequence ID" value="KAL2833907.1"/>
    <property type="molecule type" value="Genomic_DNA"/>
</dbReference>
<accession>A0ABR4J4B9</accession>
<evidence type="ECO:0000313" key="2">
    <source>
        <dbReference type="EMBL" id="KAL2833907.1"/>
    </source>
</evidence>
<protein>
    <submittedName>
        <fullName evidence="2">Uncharacterized protein</fullName>
    </submittedName>
</protein>
<keyword evidence="3" id="KW-1185">Reference proteome</keyword>
<organism evidence="2 3">
    <name type="scientific">Aspergillus cavernicola</name>
    <dbReference type="NCBI Taxonomy" id="176166"/>
    <lineage>
        <taxon>Eukaryota</taxon>
        <taxon>Fungi</taxon>
        <taxon>Dikarya</taxon>
        <taxon>Ascomycota</taxon>
        <taxon>Pezizomycotina</taxon>
        <taxon>Eurotiomycetes</taxon>
        <taxon>Eurotiomycetidae</taxon>
        <taxon>Eurotiales</taxon>
        <taxon>Aspergillaceae</taxon>
        <taxon>Aspergillus</taxon>
        <taxon>Aspergillus subgen. Nidulantes</taxon>
    </lineage>
</organism>